<dbReference type="Proteomes" id="UP000054560">
    <property type="component" value="Unassembled WGS sequence"/>
</dbReference>
<dbReference type="RefSeq" id="XP_014158837.1">
    <property type="nucleotide sequence ID" value="XM_014303362.1"/>
</dbReference>
<reference evidence="2 3" key="1">
    <citation type="submission" date="2011-02" db="EMBL/GenBank/DDBJ databases">
        <title>The Genome Sequence of Sphaeroforma arctica JP610.</title>
        <authorList>
            <consortium name="The Broad Institute Genome Sequencing Platform"/>
            <person name="Russ C."/>
            <person name="Cuomo C."/>
            <person name="Young S.K."/>
            <person name="Zeng Q."/>
            <person name="Gargeya S."/>
            <person name="Alvarado L."/>
            <person name="Berlin A."/>
            <person name="Chapman S.B."/>
            <person name="Chen Z."/>
            <person name="Freedman E."/>
            <person name="Gellesch M."/>
            <person name="Goldberg J."/>
            <person name="Griggs A."/>
            <person name="Gujja S."/>
            <person name="Heilman E."/>
            <person name="Heiman D."/>
            <person name="Howarth C."/>
            <person name="Mehta T."/>
            <person name="Neiman D."/>
            <person name="Pearson M."/>
            <person name="Roberts A."/>
            <person name="Saif S."/>
            <person name="Shea T."/>
            <person name="Shenoy N."/>
            <person name="Sisk P."/>
            <person name="Stolte C."/>
            <person name="Sykes S."/>
            <person name="White J."/>
            <person name="Yandava C."/>
            <person name="Burger G."/>
            <person name="Gray M.W."/>
            <person name="Holland P.W.H."/>
            <person name="King N."/>
            <person name="Lang F.B.F."/>
            <person name="Roger A.J."/>
            <person name="Ruiz-Trillo I."/>
            <person name="Haas B."/>
            <person name="Nusbaum C."/>
            <person name="Birren B."/>
        </authorList>
    </citation>
    <scope>NUCLEOTIDE SEQUENCE [LARGE SCALE GENOMIC DNA]</scope>
    <source>
        <strain evidence="2 3">JP610</strain>
    </source>
</reference>
<accession>A0A0L0G7F4</accession>
<feature type="region of interest" description="Disordered" evidence="1">
    <location>
        <begin position="45"/>
        <end position="71"/>
    </location>
</feature>
<dbReference type="AlphaFoldDB" id="A0A0L0G7F4"/>
<proteinExistence type="predicted"/>
<evidence type="ECO:0000313" key="3">
    <source>
        <dbReference type="Proteomes" id="UP000054560"/>
    </source>
</evidence>
<protein>
    <submittedName>
        <fullName evidence="2">Uncharacterized protein</fullName>
    </submittedName>
</protein>
<evidence type="ECO:0000256" key="1">
    <source>
        <dbReference type="SAM" id="MobiDB-lite"/>
    </source>
</evidence>
<name>A0A0L0G7F4_9EUKA</name>
<keyword evidence="3" id="KW-1185">Reference proteome</keyword>
<organism evidence="2 3">
    <name type="scientific">Sphaeroforma arctica JP610</name>
    <dbReference type="NCBI Taxonomy" id="667725"/>
    <lineage>
        <taxon>Eukaryota</taxon>
        <taxon>Ichthyosporea</taxon>
        <taxon>Ichthyophonida</taxon>
        <taxon>Sphaeroforma</taxon>
    </lineage>
</organism>
<sequence>METAAEKAKEASTALEKGDYPEAIRLARESITTYTTVAARELLQRAETAQHTNTPGRPDTNNYNSANRDDAEKALTIARKRLAAGKPKDAIRFAKKSLGLCRYHERRRTPMYKHVYMNV</sequence>
<evidence type="ECO:0000313" key="2">
    <source>
        <dbReference type="EMBL" id="KNC84935.1"/>
    </source>
</evidence>
<gene>
    <name evidence="2" type="ORF">SARC_02857</name>
</gene>
<dbReference type="GeneID" id="25903361"/>
<feature type="compositionally biased region" description="Polar residues" evidence="1">
    <location>
        <begin position="47"/>
        <end position="66"/>
    </location>
</feature>
<dbReference type="EMBL" id="KQ241730">
    <property type="protein sequence ID" value="KNC84935.1"/>
    <property type="molecule type" value="Genomic_DNA"/>
</dbReference>